<dbReference type="Proteomes" id="UP000244906">
    <property type="component" value="Unassembled WGS sequence"/>
</dbReference>
<feature type="compositionally biased region" description="Low complexity" evidence="1">
    <location>
        <begin position="1"/>
        <end position="23"/>
    </location>
</feature>
<comment type="caution">
    <text evidence="3">The sequence shown here is derived from an EMBL/GenBank/DDBJ whole genome shotgun (WGS) entry which is preliminary data.</text>
</comment>
<sequence>MPDSSSNSTSSSNLSPKAPSPSSEQSPTEKLTVSPLMATLLLVVIGFGASQYITASQTTQRYPLHLEYQMMQQCMIGQFGMLAAGSFVENQSACVCALRKSTQQVAFNRYNINPDGFYQQIEKNLARCW</sequence>
<proteinExistence type="predicted"/>
<dbReference type="EMBL" id="QDDL01000005">
    <property type="protein sequence ID" value="PVZ68165.1"/>
    <property type="molecule type" value="Genomic_DNA"/>
</dbReference>
<keyword evidence="2" id="KW-0472">Membrane</keyword>
<keyword evidence="2" id="KW-1133">Transmembrane helix</keyword>
<feature type="transmembrane region" description="Helical" evidence="2">
    <location>
        <begin position="36"/>
        <end position="55"/>
    </location>
</feature>
<organism evidence="3 4">
    <name type="scientific">Pelagibaculum spongiae</name>
    <dbReference type="NCBI Taxonomy" id="2080658"/>
    <lineage>
        <taxon>Bacteria</taxon>
        <taxon>Pseudomonadati</taxon>
        <taxon>Pseudomonadota</taxon>
        <taxon>Gammaproteobacteria</taxon>
        <taxon>Oceanospirillales</taxon>
        <taxon>Pelagibaculum</taxon>
    </lineage>
</organism>
<accession>A0A2V1GYU7</accession>
<dbReference type="AlphaFoldDB" id="A0A2V1GYU7"/>
<keyword evidence="4" id="KW-1185">Reference proteome</keyword>
<reference evidence="3 4" key="1">
    <citation type="submission" date="2018-04" db="EMBL/GenBank/DDBJ databases">
        <title>Thalassorhabdus spongiae gen. nov., sp. nov., isolated from a marine sponge in South-West Iceland.</title>
        <authorList>
            <person name="Knobloch S."/>
            <person name="Daussin A."/>
            <person name="Johannsson R."/>
            <person name="Marteinsson V.T."/>
        </authorList>
    </citation>
    <scope>NUCLEOTIDE SEQUENCE [LARGE SCALE GENOMIC DNA]</scope>
    <source>
        <strain evidence="3 4">Hp12</strain>
    </source>
</reference>
<gene>
    <name evidence="3" type="ORF">DC094_12745</name>
</gene>
<evidence type="ECO:0000313" key="4">
    <source>
        <dbReference type="Proteomes" id="UP000244906"/>
    </source>
</evidence>
<evidence type="ECO:0000256" key="1">
    <source>
        <dbReference type="SAM" id="MobiDB-lite"/>
    </source>
</evidence>
<evidence type="ECO:0000256" key="2">
    <source>
        <dbReference type="SAM" id="Phobius"/>
    </source>
</evidence>
<protein>
    <submittedName>
        <fullName evidence="3">Uncharacterized protein</fullName>
    </submittedName>
</protein>
<dbReference type="RefSeq" id="WP_116687494.1">
    <property type="nucleotide sequence ID" value="NZ_CAWNYD010000005.1"/>
</dbReference>
<keyword evidence="2" id="KW-0812">Transmembrane</keyword>
<evidence type="ECO:0000313" key="3">
    <source>
        <dbReference type="EMBL" id="PVZ68165.1"/>
    </source>
</evidence>
<feature type="region of interest" description="Disordered" evidence="1">
    <location>
        <begin position="1"/>
        <end position="30"/>
    </location>
</feature>
<name>A0A2V1GYU7_9GAMM</name>
<dbReference type="OrthoDB" id="7030601at2"/>